<sequence>MTLDSNYEYNNNPLLFRNEQYNHLPLLARTARSIFAVQASSSESERHFSMSGRIVIEQRSILDFDCVEALVVLKEAYLNNLWSKEE</sequence>
<feature type="domain" description="HAT C-terminal dimerisation" evidence="1">
    <location>
        <begin position="12"/>
        <end position="75"/>
    </location>
</feature>
<name>A0A814ERX8_9BILA</name>
<evidence type="ECO:0000313" key="2">
    <source>
        <dbReference type="EMBL" id="CAF0821643.1"/>
    </source>
</evidence>
<dbReference type="EMBL" id="CAJNOH010000058">
    <property type="protein sequence ID" value="CAF0821643.1"/>
    <property type="molecule type" value="Genomic_DNA"/>
</dbReference>
<keyword evidence="4" id="KW-1185">Reference proteome</keyword>
<accession>A0A814ERX8</accession>
<dbReference type="SUPFAM" id="SSF53098">
    <property type="entry name" value="Ribonuclease H-like"/>
    <property type="match status" value="1"/>
</dbReference>
<proteinExistence type="predicted"/>
<dbReference type="InterPro" id="IPR008906">
    <property type="entry name" value="HATC_C_dom"/>
</dbReference>
<gene>
    <name evidence="3" type="ORF">JXQ802_LOCUS12922</name>
    <name evidence="2" type="ORF">PYM288_LOCUS5617</name>
</gene>
<organism evidence="3 4">
    <name type="scientific">Rotaria sordida</name>
    <dbReference type="NCBI Taxonomy" id="392033"/>
    <lineage>
        <taxon>Eukaryota</taxon>
        <taxon>Metazoa</taxon>
        <taxon>Spiralia</taxon>
        <taxon>Gnathifera</taxon>
        <taxon>Rotifera</taxon>
        <taxon>Eurotatoria</taxon>
        <taxon>Bdelloidea</taxon>
        <taxon>Philodinida</taxon>
        <taxon>Philodinidae</taxon>
        <taxon>Rotaria</taxon>
    </lineage>
</organism>
<protein>
    <recommendedName>
        <fullName evidence="1">HAT C-terminal dimerisation domain-containing protein</fullName>
    </recommendedName>
</protein>
<dbReference type="Proteomes" id="UP000663870">
    <property type="component" value="Unassembled WGS sequence"/>
</dbReference>
<evidence type="ECO:0000259" key="1">
    <source>
        <dbReference type="Pfam" id="PF05699"/>
    </source>
</evidence>
<evidence type="ECO:0000313" key="3">
    <source>
        <dbReference type="EMBL" id="CAF0975957.1"/>
    </source>
</evidence>
<comment type="caution">
    <text evidence="3">The sequence shown here is derived from an EMBL/GenBank/DDBJ whole genome shotgun (WGS) entry which is preliminary data.</text>
</comment>
<reference evidence="3" key="1">
    <citation type="submission" date="2021-02" db="EMBL/GenBank/DDBJ databases">
        <authorList>
            <person name="Nowell W R."/>
        </authorList>
    </citation>
    <scope>NUCLEOTIDE SEQUENCE</scope>
</reference>
<evidence type="ECO:0000313" key="4">
    <source>
        <dbReference type="Proteomes" id="UP000663870"/>
    </source>
</evidence>
<dbReference type="EMBL" id="CAJNOL010000271">
    <property type="protein sequence ID" value="CAF0975957.1"/>
    <property type="molecule type" value="Genomic_DNA"/>
</dbReference>
<dbReference type="AlphaFoldDB" id="A0A814ERX8"/>
<dbReference type="InterPro" id="IPR012337">
    <property type="entry name" value="RNaseH-like_sf"/>
</dbReference>
<dbReference type="GO" id="GO:0046983">
    <property type="term" value="F:protein dimerization activity"/>
    <property type="evidence" value="ECO:0007669"/>
    <property type="project" value="InterPro"/>
</dbReference>
<dbReference type="Pfam" id="PF05699">
    <property type="entry name" value="Dimer_Tnp_hAT"/>
    <property type="match status" value="1"/>
</dbReference>
<dbReference type="Proteomes" id="UP000663854">
    <property type="component" value="Unassembled WGS sequence"/>
</dbReference>